<accession>A0ABR3YLC2</accession>
<protein>
    <recommendedName>
        <fullName evidence="1">FAD dependent oxidoreductase domain-containing protein</fullName>
    </recommendedName>
</protein>
<dbReference type="InterPro" id="IPR006076">
    <property type="entry name" value="FAD-dep_OxRdtase"/>
</dbReference>
<dbReference type="InterPro" id="IPR036188">
    <property type="entry name" value="FAD/NAD-bd_sf"/>
</dbReference>
<evidence type="ECO:0000313" key="3">
    <source>
        <dbReference type="Proteomes" id="UP001583186"/>
    </source>
</evidence>
<sequence>MDQHAAVPVTLPRARPTTPFWQDPPDADVADLRSTPELPVSVDVVIVGSGITGASIAHHLQKSGSSSLLMVEARQTSSGATGRNGGHTKAASYRSFQDHVSALGVEAAVQIARLELAAIRGVHRLAAGGENVDDSKGIACDSNPCDTLDVVYDPAQWTAAQEAVAAMKVVMPAGDPAAEYTLYTREESLSLFPCSDDVDETTGEVTAICGVVRYPAGSVSAYKFTVGILKRCLAKGLNLQTNTPVLSIDKNDSGRWEVTTDRGTVSARHVVLATNGYTAHLVPSLQGVAVPLRGQITMHRPGSRMPDVAGEGTGLQTTYSFIYNGGYEYMISRPPGSTCAGDIVIGGGLKFADTTEEGGAGTGGLCEYGTTDDTTINDTVSAYLRGAPVRYFGRGSTASGGGHSWGDDHPDGRIRKEWTGIMGYTPDGYPLVGEMPSPIDGEDNSGLWLCCAFQGHGMAYSWPCGQALARMILAKELDDTAKQQEQDAALRKWFPDCFRVSEARLKLRFAGRLH</sequence>
<keyword evidence="3" id="KW-1185">Reference proteome</keyword>
<dbReference type="SUPFAM" id="SSF51905">
    <property type="entry name" value="FAD/NAD(P)-binding domain"/>
    <property type="match status" value="1"/>
</dbReference>
<dbReference type="Proteomes" id="UP001583186">
    <property type="component" value="Unassembled WGS sequence"/>
</dbReference>
<proteinExistence type="predicted"/>
<evidence type="ECO:0000313" key="2">
    <source>
        <dbReference type="EMBL" id="KAL1888993.1"/>
    </source>
</evidence>
<reference evidence="2 3" key="1">
    <citation type="journal article" date="2024" name="IMA Fungus">
        <title>IMA Genome - F19 : A genome assembly and annotation guide to empower mycologists, including annotated draft genome sequences of Ceratocystis pirilliformis, Diaporthe australafricana, Fusarium ophioides, Paecilomyces lecythidis, and Sporothrix stenoceras.</title>
        <authorList>
            <person name="Aylward J."/>
            <person name="Wilson A.M."/>
            <person name="Visagie C.M."/>
            <person name="Spraker J."/>
            <person name="Barnes I."/>
            <person name="Buitendag C."/>
            <person name="Ceriani C."/>
            <person name="Del Mar Angel L."/>
            <person name="du Plessis D."/>
            <person name="Fuchs T."/>
            <person name="Gasser K."/>
            <person name="Kramer D."/>
            <person name="Li W."/>
            <person name="Munsamy K."/>
            <person name="Piso A."/>
            <person name="Price J.L."/>
            <person name="Sonnekus B."/>
            <person name="Thomas C."/>
            <person name="van der Nest A."/>
            <person name="van Dijk A."/>
            <person name="van Heerden A."/>
            <person name="van Vuuren N."/>
            <person name="Yilmaz N."/>
            <person name="Duong T.A."/>
            <person name="van der Merwe N.A."/>
            <person name="Wingfield M.J."/>
            <person name="Wingfield B.D."/>
        </authorList>
    </citation>
    <scope>NUCLEOTIDE SEQUENCE [LARGE SCALE GENOMIC DNA]</scope>
    <source>
        <strain evidence="2 3">CMW 5346</strain>
    </source>
</reference>
<dbReference type="PANTHER" id="PTHR13847:SF284">
    <property type="entry name" value="FAD DEPENDENT OXIDOREDUCTASE DOMAIN-CONTAINING PROTEIN"/>
    <property type="match status" value="1"/>
</dbReference>
<feature type="domain" description="FAD dependent oxidoreductase" evidence="1">
    <location>
        <begin position="43"/>
        <end position="471"/>
    </location>
</feature>
<dbReference type="EMBL" id="JAWCUI010000081">
    <property type="protein sequence ID" value="KAL1888993.1"/>
    <property type="molecule type" value="Genomic_DNA"/>
</dbReference>
<dbReference type="Gene3D" id="3.30.9.10">
    <property type="entry name" value="D-Amino Acid Oxidase, subunit A, domain 2"/>
    <property type="match status" value="2"/>
</dbReference>
<organism evidence="2 3">
    <name type="scientific">Sporothrix stenoceras</name>
    <dbReference type="NCBI Taxonomy" id="5173"/>
    <lineage>
        <taxon>Eukaryota</taxon>
        <taxon>Fungi</taxon>
        <taxon>Dikarya</taxon>
        <taxon>Ascomycota</taxon>
        <taxon>Pezizomycotina</taxon>
        <taxon>Sordariomycetes</taxon>
        <taxon>Sordariomycetidae</taxon>
        <taxon>Ophiostomatales</taxon>
        <taxon>Ophiostomataceae</taxon>
        <taxon>Sporothrix</taxon>
    </lineage>
</organism>
<dbReference type="Pfam" id="PF01266">
    <property type="entry name" value="DAO"/>
    <property type="match status" value="1"/>
</dbReference>
<gene>
    <name evidence="2" type="ORF">Sste5346_009170</name>
</gene>
<comment type="caution">
    <text evidence="2">The sequence shown here is derived from an EMBL/GenBank/DDBJ whole genome shotgun (WGS) entry which is preliminary data.</text>
</comment>
<dbReference type="Gene3D" id="3.50.50.60">
    <property type="entry name" value="FAD/NAD(P)-binding domain"/>
    <property type="match status" value="2"/>
</dbReference>
<evidence type="ECO:0000259" key="1">
    <source>
        <dbReference type="Pfam" id="PF01266"/>
    </source>
</evidence>
<name>A0ABR3YLC2_9PEZI</name>
<dbReference type="PANTHER" id="PTHR13847">
    <property type="entry name" value="SARCOSINE DEHYDROGENASE-RELATED"/>
    <property type="match status" value="1"/>
</dbReference>